<gene>
    <name evidence="1" type="ORF">ACFPJ4_03270</name>
</gene>
<keyword evidence="2" id="KW-1185">Reference proteome</keyword>
<dbReference type="PROSITE" id="PS51257">
    <property type="entry name" value="PROKAR_LIPOPROTEIN"/>
    <property type="match status" value="1"/>
</dbReference>
<dbReference type="EMBL" id="JBHSMG010000001">
    <property type="protein sequence ID" value="MFC5501257.1"/>
    <property type="molecule type" value="Genomic_DNA"/>
</dbReference>
<proteinExistence type="predicted"/>
<name>A0ABW0NPW2_9MICO</name>
<dbReference type="Proteomes" id="UP001596039">
    <property type="component" value="Unassembled WGS sequence"/>
</dbReference>
<organism evidence="1 2">
    <name type="scientific">Lysinimonas soli</name>
    <dbReference type="NCBI Taxonomy" id="1074233"/>
    <lineage>
        <taxon>Bacteria</taxon>
        <taxon>Bacillati</taxon>
        <taxon>Actinomycetota</taxon>
        <taxon>Actinomycetes</taxon>
        <taxon>Micrococcales</taxon>
        <taxon>Microbacteriaceae</taxon>
        <taxon>Lysinimonas</taxon>
    </lineage>
</organism>
<comment type="caution">
    <text evidence="1">The sequence shown here is derived from an EMBL/GenBank/DDBJ whole genome shotgun (WGS) entry which is preliminary data.</text>
</comment>
<protein>
    <submittedName>
        <fullName evidence="1">Uncharacterized protein</fullName>
    </submittedName>
</protein>
<evidence type="ECO:0000313" key="1">
    <source>
        <dbReference type="EMBL" id="MFC5501257.1"/>
    </source>
</evidence>
<reference evidence="2" key="1">
    <citation type="journal article" date="2019" name="Int. J. Syst. Evol. Microbiol.">
        <title>The Global Catalogue of Microorganisms (GCM) 10K type strain sequencing project: providing services to taxonomists for standard genome sequencing and annotation.</title>
        <authorList>
            <consortium name="The Broad Institute Genomics Platform"/>
            <consortium name="The Broad Institute Genome Sequencing Center for Infectious Disease"/>
            <person name="Wu L."/>
            <person name="Ma J."/>
        </authorList>
    </citation>
    <scope>NUCLEOTIDE SEQUENCE [LARGE SCALE GENOMIC DNA]</scope>
    <source>
        <strain evidence="2">CGMCC 4.6997</strain>
    </source>
</reference>
<evidence type="ECO:0000313" key="2">
    <source>
        <dbReference type="Proteomes" id="UP001596039"/>
    </source>
</evidence>
<sequence>MTTARPDRSRMHRIVDITAAVVLAAAGCSGTAGSTAGSLPAGTAGS</sequence>
<accession>A0ABW0NPW2</accession>
<dbReference type="RefSeq" id="WP_386738856.1">
    <property type="nucleotide sequence ID" value="NZ_JBHSMG010000001.1"/>
</dbReference>